<protein>
    <recommendedName>
        <fullName evidence="6">Terpene synthase</fullName>
        <ecNumber evidence="6">4.2.3.-</ecNumber>
    </recommendedName>
</protein>
<accession>A0A2A9NI94</accession>
<dbReference type="Gene3D" id="1.10.600.10">
    <property type="entry name" value="Farnesyl Diphosphate Synthase"/>
    <property type="match status" value="1"/>
</dbReference>
<dbReference type="SUPFAM" id="SSF48576">
    <property type="entry name" value="Terpenoid synthases"/>
    <property type="match status" value="1"/>
</dbReference>
<dbReference type="GO" id="GO:0008299">
    <property type="term" value="P:isoprenoid biosynthetic process"/>
    <property type="evidence" value="ECO:0007669"/>
    <property type="project" value="UniProtKB-ARBA"/>
</dbReference>
<dbReference type="GO" id="GO:0010333">
    <property type="term" value="F:terpene synthase activity"/>
    <property type="evidence" value="ECO:0007669"/>
    <property type="project" value="InterPro"/>
</dbReference>
<evidence type="ECO:0000256" key="5">
    <source>
        <dbReference type="ARBA" id="ARBA00023239"/>
    </source>
</evidence>
<comment type="cofactor">
    <cofactor evidence="1 6">
        <name>Mg(2+)</name>
        <dbReference type="ChEBI" id="CHEBI:18420"/>
    </cofactor>
</comment>
<dbReference type="OrthoDB" id="2861623at2759"/>
<keyword evidence="3 6" id="KW-0479">Metal-binding</keyword>
<keyword evidence="4 6" id="KW-0460">Magnesium</keyword>
<dbReference type="EC" id="4.2.3.-" evidence="6"/>
<comment type="similarity">
    <text evidence="2 6">Belongs to the terpene synthase family.</text>
</comment>
<evidence type="ECO:0000256" key="1">
    <source>
        <dbReference type="ARBA" id="ARBA00001946"/>
    </source>
</evidence>
<dbReference type="InterPro" id="IPR034686">
    <property type="entry name" value="Terpene_cyclase-like_2"/>
</dbReference>
<dbReference type="GO" id="GO:0046872">
    <property type="term" value="F:metal ion binding"/>
    <property type="evidence" value="ECO:0007669"/>
    <property type="project" value="UniProtKB-KW"/>
</dbReference>
<dbReference type="PANTHER" id="PTHR35201:SF4">
    <property type="entry name" value="BETA-PINACENE SYNTHASE-RELATED"/>
    <property type="match status" value="1"/>
</dbReference>
<evidence type="ECO:0000256" key="3">
    <source>
        <dbReference type="ARBA" id="ARBA00022723"/>
    </source>
</evidence>
<evidence type="ECO:0000313" key="8">
    <source>
        <dbReference type="Proteomes" id="UP000242287"/>
    </source>
</evidence>
<reference evidence="7 8" key="1">
    <citation type="submission" date="2014-02" db="EMBL/GenBank/DDBJ databases">
        <title>Transposable element dynamics among asymbiotic and ectomycorrhizal Amanita fungi.</title>
        <authorList>
            <consortium name="DOE Joint Genome Institute"/>
            <person name="Hess J."/>
            <person name="Skrede I."/>
            <person name="Wolfe B."/>
            <person name="LaButti K."/>
            <person name="Ohm R.A."/>
            <person name="Grigoriev I.V."/>
            <person name="Pringle A."/>
        </authorList>
    </citation>
    <scope>NUCLEOTIDE SEQUENCE [LARGE SCALE GENOMIC DNA]</scope>
    <source>
        <strain evidence="7 8">SKay4041</strain>
    </source>
</reference>
<dbReference type="InterPro" id="IPR008949">
    <property type="entry name" value="Isoprenoid_synthase_dom_sf"/>
</dbReference>
<sequence>MSPKFPSRDEGGVRSIILPDLVTQCNLGSPQLNRHRKQVTRESEQWFLHVHIITKIVLDALNDPYTVKTSLRLEQMTRDSDKHMLQTARTGVQKRVDQQTRDRAAGRVPSLDTYISLRRDTSGCKTCWALIEYANNLKIPDEIIEHPIIKALNDAATDFVGWSNDLYSYNKERCTNDSHNMVIIVMTQKGLGVQAAIDFVGDLCKQAADSFIRTKTELPSWGLQIDREVGIYVDGMESWMVGVMHWSLQCVRYFGSQVKEVQLTRRVQL</sequence>
<evidence type="ECO:0000256" key="6">
    <source>
        <dbReference type="RuleBase" id="RU366034"/>
    </source>
</evidence>
<proteinExistence type="inferred from homology"/>
<evidence type="ECO:0000256" key="4">
    <source>
        <dbReference type="ARBA" id="ARBA00022842"/>
    </source>
</evidence>
<name>A0A2A9NI94_9AGAR</name>
<dbReference type="EMBL" id="KZ302112">
    <property type="protein sequence ID" value="PFH47422.1"/>
    <property type="molecule type" value="Genomic_DNA"/>
</dbReference>
<dbReference type="AlphaFoldDB" id="A0A2A9NI94"/>
<evidence type="ECO:0000313" key="7">
    <source>
        <dbReference type="EMBL" id="PFH47422.1"/>
    </source>
</evidence>
<evidence type="ECO:0000256" key="2">
    <source>
        <dbReference type="ARBA" id="ARBA00006333"/>
    </source>
</evidence>
<dbReference type="PANTHER" id="PTHR35201">
    <property type="entry name" value="TERPENE SYNTHASE"/>
    <property type="match status" value="1"/>
</dbReference>
<organism evidence="7 8">
    <name type="scientific">Amanita thiersii Skay4041</name>
    <dbReference type="NCBI Taxonomy" id="703135"/>
    <lineage>
        <taxon>Eukaryota</taxon>
        <taxon>Fungi</taxon>
        <taxon>Dikarya</taxon>
        <taxon>Basidiomycota</taxon>
        <taxon>Agaricomycotina</taxon>
        <taxon>Agaricomycetes</taxon>
        <taxon>Agaricomycetidae</taxon>
        <taxon>Agaricales</taxon>
        <taxon>Pluteineae</taxon>
        <taxon>Amanitaceae</taxon>
        <taxon>Amanita</taxon>
    </lineage>
</organism>
<keyword evidence="8" id="KW-1185">Reference proteome</keyword>
<dbReference type="Pfam" id="PF19086">
    <property type="entry name" value="Terpene_syn_C_2"/>
    <property type="match status" value="1"/>
</dbReference>
<keyword evidence="5 6" id="KW-0456">Lyase</keyword>
<gene>
    <name evidence="7" type="ORF">AMATHDRAFT_77225</name>
</gene>
<dbReference type="Proteomes" id="UP000242287">
    <property type="component" value="Unassembled WGS sequence"/>
</dbReference>